<dbReference type="InterPro" id="IPR035976">
    <property type="entry name" value="Sushi/SCR/CCP_sf"/>
</dbReference>
<evidence type="ECO:0000259" key="7">
    <source>
        <dbReference type="PROSITE" id="PS50923"/>
    </source>
</evidence>
<organism evidence="8 9">
    <name type="scientific">Tetraodon nigroviridis</name>
    <name type="common">Spotted green pufferfish</name>
    <name type="synonym">Chelonodon nigroviridis</name>
    <dbReference type="NCBI Taxonomy" id="99883"/>
    <lineage>
        <taxon>Eukaryota</taxon>
        <taxon>Metazoa</taxon>
        <taxon>Chordata</taxon>
        <taxon>Craniata</taxon>
        <taxon>Vertebrata</taxon>
        <taxon>Euteleostomi</taxon>
        <taxon>Actinopterygii</taxon>
        <taxon>Neopterygii</taxon>
        <taxon>Teleostei</taxon>
        <taxon>Neoteleostei</taxon>
        <taxon>Acanthomorphata</taxon>
        <taxon>Eupercaria</taxon>
        <taxon>Tetraodontiformes</taxon>
        <taxon>Tetradontoidea</taxon>
        <taxon>Tetraodontidae</taxon>
        <taxon>Tetraodon</taxon>
    </lineage>
</organism>
<feature type="domain" description="Sushi" evidence="7">
    <location>
        <begin position="251"/>
        <end position="313"/>
    </location>
</feature>
<evidence type="ECO:0000256" key="1">
    <source>
        <dbReference type="ARBA" id="ARBA00022659"/>
    </source>
</evidence>
<dbReference type="SMART" id="SM00032">
    <property type="entry name" value="CCP"/>
    <property type="match status" value="8"/>
</dbReference>
<keyword evidence="2" id="KW-0732">Signal</keyword>
<reference evidence="8" key="2">
    <citation type="submission" date="2025-08" db="UniProtKB">
        <authorList>
            <consortium name="Ensembl"/>
        </authorList>
    </citation>
    <scope>IDENTIFICATION</scope>
</reference>
<dbReference type="HOGENOM" id="CLU_020107_5_2_1"/>
<protein>
    <recommendedName>
        <fullName evidence="7">Sushi domain-containing protein</fullName>
    </recommendedName>
</protein>
<feature type="domain" description="Sushi" evidence="7">
    <location>
        <begin position="314"/>
        <end position="371"/>
    </location>
</feature>
<dbReference type="Proteomes" id="UP000007303">
    <property type="component" value="Unassembled WGS sequence"/>
</dbReference>
<evidence type="ECO:0000313" key="8">
    <source>
        <dbReference type="Ensembl" id="ENSTNIP00000015435.1"/>
    </source>
</evidence>
<feature type="domain" description="Sushi" evidence="7">
    <location>
        <begin position="191"/>
        <end position="250"/>
    </location>
</feature>
<dbReference type="STRING" id="99883.ENSTNIP00000015435"/>
<evidence type="ECO:0000313" key="9">
    <source>
        <dbReference type="Proteomes" id="UP000007303"/>
    </source>
</evidence>
<keyword evidence="5" id="KW-0325">Glycoprotein</keyword>
<dbReference type="GeneTree" id="ENSGT00940000163310"/>
<keyword evidence="1 6" id="KW-0768">Sushi</keyword>
<dbReference type="FunFam" id="2.10.70.10:FF:000014">
    <property type="entry name" value="Membrane cofactor protein"/>
    <property type="match status" value="2"/>
</dbReference>
<dbReference type="CDD" id="cd00033">
    <property type="entry name" value="CCP"/>
    <property type="match status" value="8"/>
</dbReference>
<feature type="domain" description="Sushi" evidence="7">
    <location>
        <begin position="132"/>
        <end position="190"/>
    </location>
</feature>
<dbReference type="InterPro" id="IPR050350">
    <property type="entry name" value="Compl-Cell_Adhes-Reg"/>
</dbReference>
<dbReference type="InParanoid" id="H3D4J7"/>
<reference evidence="9" key="1">
    <citation type="journal article" date="2004" name="Nature">
        <title>Genome duplication in the teleost fish Tetraodon nigroviridis reveals the early vertebrate proto-karyotype.</title>
        <authorList>
            <person name="Jaillon O."/>
            <person name="Aury J.-M."/>
            <person name="Brunet F."/>
            <person name="Petit J.-L."/>
            <person name="Stange-Thomann N."/>
            <person name="Mauceli E."/>
            <person name="Bouneau L."/>
            <person name="Fischer C."/>
            <person name="Ozouf-Costaz C."/>
            <person name="Bernot A."/>
            <person name="Nicaud S."/>
            <person name="Jaffe D."/>
            <person name="Fisher S."/>
            <person name="Lutfalla G."/>
            <person name="Dossat C."/>
            <person name="Segurens B."/>
            <person name="Dasilva C."/>
            <person name="Salanoubat M."/>
            <person name="Levy M."/>
            <person name="Boudet N."/>
            <person name="Castellano S."/>
            <person name="Anthouard V."/>
            <person name="Jubin C."/>
            <person name="Castelli V."/>
            <person name="Katinka M."/>
            <person name="Vacherie B."/>
            <person name="Biemont C."/>
            <person name="Skalli Z."/>
            <person name="Cattolico L."/>
            <person name="Poulain J."/>
            <person name="De Berardinis V."/>
            <person name="Cruaud C."/>
            <person name="Duprat S."/>
            <person name="Brottier P."/>
            <person name="Coutanceau J.-P."/>
            <person name="Gouzy J."/>
            <person name="Parra G."/>
            <person name="Lardier G."/>
            <person name="Chapple C."/>
            <person name="McKernan K.J."/>
            <person name="McEwan P."/>
            <person name="Bosak S."/>
            <person name="Kellis M."/>
            <person name="Volff J.-N."/>
            <person name="Guigo R."/>
            <person name="Zody M.C."/>
            <person name="Mesirov J."/>
            <person name="Lindblad-Toh K."/>
            <person name="Birren B."/>
            <person name="Nusbaum C."/>
            <person name="Kahn D."/>
            <person name="Robinson-Rechavi M."/>
            <person name="Laudet V."/>
            <person name="Schachter V."/>
            <person name="Quetier F."/>
            <person name="Saurin W."/>
            <person name="Scarpelli C."/>
            <person name="Wincker P."/>
            <person name="Lander E.S."/>
            <person name="Weissenbach J."/>
            <person name="Roest Crollius H."/>
        </authorList>
    </citation>
    <scope>NUCLEOTIDE SEQUENCE [LARGE SCALE GENOMIC DNA]</scope>
</reference>
<dbReference type="PROSITE" id="PS50923">
    <property type="entry name" value="SUSHI"/>
    <property type="match status" value="8"/>
</dbReference>
<keyword evidence="3" id="KW-0677">Repeat</keyword>
<feature type="domain" description="Sushi" evidence="7">
    <location>
        <begin position="431"/>
        <end position="488"/>
    </location>
</feature>
<feature type="disulfide bond" evidence="6">
    <location>
        <begin position="284"/>
        <end position="311"/>
    </location>
</feature>
<keyword evidence="4 6" id="KW-1015">Disulfide bond</keyword>
<feature type="disulfide bond" evidence="6">
    <location>
        <begin position="461"/>
        <end position="488"/>
    </location>
</feature>
<sequence length="488" mass="51799">VIYCLFIVAAQDCLKPDPGANMVLKDSDILLSTFPSGSQATFVCSVGYTPEGGSGVVTCNAGSWSAATLKCQKKTCGSPGEVENGDIDFPTGNEFGDKLVVKCRPGYILVGQSEILCGDQGWMGRLPTCEVVTCDEPSQITDGSFSPVKESYNYLDVVTYSCGGLTVSGSQTVTCSEDGTFKPGPPKCIKVECADPKVDNGEWVSGSRPPHKYQATVTYRCNAGYKMEGEPTLECGINSQWTPGIPKCTAQDCSRPVPGANMVLSDSDILLDTFPSGSQATFVCSVGYTSAGGSRVVTCNAGSWSAVTLKCQKKTCGSPGEVENGDIDFPTGNEFGDKLVVKCRPGYILVGQSEILCGDKGWMGRLPTCEVVTCDEPSQITDGSFSPVQHSYNYRDVVTYSCGGLTVSGSQTVTCSEDGTFKPGPPKCIKVECAEPNITDAEWVSGSRPPHEYQATVTFRCIAGFVMEGEPTLECDINSQWTPGIPKC</sequence>
<evidence type="ECO:0000256" key="4">
    <source>
        <dbReference type="ARBA" id="ARBA00023157"/>
    </source>
</evidence>
<dbReference type="PANTHER" id="PTHR19325:SF560">
    <property type="entry name" value="SUSHI, VON WILLEBRAND FACTOR TYPE A, EGF AND PENTRAXIN DOMAIN-CONTAINING PROTEIN 1"/>
    <property type="match status" value="1"/>
</dbReference>
<evidence type="ECO:0000256" key="5">
    <source>
        <dbReference type="ARBA" id="ARBA00023180"/>
    </source>
</evidence>
<dbReference type="SUPFAM" id="SSF57535">
    <property type="entry name" value="Complement control module/SCR domain"/>
    <property type="match status" value="8"/>
</dbReference>
<keyword evidence="9" id="KW-1185">Reference proteome</keyword>
<evidence type="ECO:0000256" key="3">
    <source>
        <dbReference type="ARBA" id="ARBA00022737"/>
    </source>
</evidence>
<feature type="disulfide bond" evidence="6">
    <location>
        <begin position="221"/>
        <end position="248"/>
    </location>
</feature>
<accession>H3D4J7</accession>
<feature type="domain" description="Sushi" evidence="7">
    <location>
        <begin position="74"/>
        <end position="131"/>
    </location>
</feature>
<dbReference type="AlphaFoldDB" id="H3D4J7"/>
<proteinExistence type="predicted"/>
<feature type="domain" description="Sushi" evidence="7">
    <location>
        <begin position="11"/>
        <end position="73"/>
    </location>
</feature>
<dbReference type="OMA" id="QQIFCPN"/>
<feature type="disulfide bond" evidence="6">
    <location>
        <begin position="44"/>
        <end position="71"/>
    </location>
</feature>
<evidence type="ECO:0000256" key="6">
    <source>
        <dbReference type="PROSITE-ProRule" id="PRU00302"/>
    </source>
</evidence>
<dbReference type="Pfam" id="PF00084">
    <property type="entry name" value="Sushi"/>
    <property type="match status" value="8"/>
</dbReference>
<dbReference type="Ensembl" id="ENSTNIT00000015641.1">
    <property type="protein sequence ID" value="ENSTNIP00000015435.1"/>
    <property type="gene ID" value="ENSTNIG00000012465.1"/>
</dbReference>
<dbReference type="Gene3D" id="2.10.70.10">
    <property type="entry name" value="Complement Module, domain 1"/>
    <property type="match status" value="8"/>
</dbReference>
<reference evidence="8" key="3">
    <citation type="submission" date="2025-09" db="UniProtKB">
        <authorList>
            <consortium name="Ensembl"/>
        </authorList>
    </citation>
    <scope>IDENTIFICATION</scope>
</reference>
<comment type="caution">
    <text evidence="6">Lacks conserved residue(s) required for the propagation of feature annotation.</text>
</comment>
<name>H3D4J7_TETNG</name>
<evidence type="ECO:0000256" key="2">
    <source>
        <dbReference type="ARBA" id="ARBA00022729"/>
    </source>
</evidence>
<feature type="domain" description="Sushi" evidence="7">
    <location>
        <begin position="372"/>
        <end position="430"/>
    </location>
</feature>
<dbReference type="InterPro" id="IPR000436">
    <property type="entry name" value="Sushi_SCR_CCP_dom"/>
</dbReference>
<dbReference type="PANTHER" id="PTHR19325">
    <property type="entry name" value="COMPLEMENT COMPONENT-RELATED SUSHI DOMAIN-CONTAINING"/>
    <property type="match status" value="1"/>
</dbReference>